<dbReference type="Ensembl" id="ENSCSAVT00000003771.1">
    <property type="protein sequence ID" value="ENSCSAVP00000003714.1"/>
    <property type="gene ID" value="ENSCSAVG00000002201.1"/>
</dbReference>
<dbReference type="InParanoid" id="H2YEG6"/>
<organism evidence="1 2">
    <name type="scientific">Ciona savignyi</name>
    <name type="common">Pacific transparent sea squirt</name>
    <dbReference type="NCBI Taxonomy" id="51511"/>
    <lineage>
        <taxon>Eukaryota</taxon>
        <taxon>Metazoa</taxon>
        <taxon>Chordata</taxon>
        <taxon>Tunicata</taxon>
        <taxon>Ascidiacea</taxon>
        <taxon>Phlebobranchia</taxon>
        <taxon>Cionidae</taxon>
        <taxon>Ciona</taxon>
    </lineage>
</organism>
<dbReference type="HOGENOM" id="CLU_2526799_0_0_1"/>
<reference evidence="2" key="1">
    <citation type="submission" date="2003-08" db="EMBL/GenBank/DDBJ databases">
        <authorList>
            <person name="Birren B."/>
            <person name="Nusbaum C."/>
            <person name="Abebe A."/>
            <person name="Abouelleil A."/>
            <person name="Adekoya E."/>
            <person name="Ait-zahra M."/>
            <person name="Allen N."/>
            <person name="Allen T."/>
            <person name="An P."/>
            <person name="Anderson M."/>
            <person name="Anderson S."/>
            <person name="Arachchi H."/>
            <person name="Armbruster J."/>
            <person name="Bachantsang P."/>
            <person name="Baldwin J."/>
            <person name="Barry A."/>
            <person name="Bayul T."/>
            <person name="Blitshsteyn B."/>
            <person name="Bloom T."/>
            <person name="Blye J."/>
            <person name="Boguslavskiy L."/>
            <person name="Borowsky M."/>
            <person name="Boukhgalter B."/>
            <person name="Brunache A."/>
            <person name="Butler J."/>
            <person name="Calixte N."/>
            <person name="Calvo S."/>
            <person name="Camarata J."/>
            <person name="Campo K."/>
            <person name="Chang J."/>
            <person name="Cheshatsang Y."/>
            <person name="Citroen M."/>
            <person name="Collymore A."/>
            <person name="Considine T."/>
            <person name="Cook A."/>
            <person name="Cooke P."/>
            <person name="Corum B."/>
            <person name="Cuomo C."/>
            <person name="David R."/>
            <person name="Dawoe T."/>
            <person name="Degray S."/>
            <person name="Dodge S."/>
            <person name="Dooley K."/>
            <person name="Dorje P."/>
            <person name="Dorjee K."/>
            <person name="Dorris L."/>
            <person name="Duffey N."/>
            <person name="Dupes A."/>
            <person name="Elkins T."/>
            <person name="Engels R."/>
            <person name="Erickson J."/>
            <person name="Farina A."/>
            <person name="Faro S."/>
            <person name="Ferreira P."/>
            <person name="Fischer H."/>
            <person name="Fitzgerald M."/>
            <person name="Foley K."/>
            <person name="Gage D."/>
            <person name="Galagan J."/>
            <person name="Gearin G."/>
            <person name="Gnerre S."/>
            <person name="Gnirke A."/>
            <person name="Goyette A."/>
            <person name="Graham J."/>
            <person name="Grandbois E."/>
            <person name="Gyaltsen K."/>
            <person name="Hafez N."/>
            <person name="Hagopian D."/>
            <person name="Hagos B."/>
            <person name="Hall J."/>
            <person name="Hatcher B."/>
            <person name="Heller A."/>
            <person name="Higgins H."/>
            <person name="Honan T."/>
            <person name="Horn A."/>
            <person name="Houde N."/>
            <person name="Hughes L."/>
            <person name="Hulme W."/>
            <person name="Husby E."/>
            <person name="Iliev I."/>
            <person name="Jaffe D."/>
            <person name="Jones C."/>
            <person name="Kamal M."/>
            <person name="Kamat A."/>
            <person name="Kamvysselis M."/>
            <person name="Karlsson E."/>
            <person name="Kells C."/>
            <person name="Kieu A."/>
            <person name="Kisner P."/>
            <person name="Kodira C."/>
            <person name="Kulbokas E."/>
            <person name="Labutti K."/>
            <person name="Lama D."/>
            <person name="Landers T."/>
            <person name="Leger J."/>
            <person name="Levine S."/>
            <person name="Lewis D."/>
            <person name="Lewis T."/>
            <person name="Lindblad-toh K."/>
            <person name="Liu X."/>
            <person name="Lokyitsang T."/>
            <person name="Lokyitsang Y."/>
            <person name="Lucien O."/>
            <person name="Lui A."/>
            <person name="Ma L.J."/>
            <person name="Mabbitt R."/>
            <person name="Macdonald J."/>
            <person name="Maclean C."/>
            <person name="Major J."/>
            <person name="Manning J."/>
            <person name="Marabella R."/>
            <person name="Maru K."/>
            <person name="Matthews C."/>
            <person name="Mauceli E."/>
            <person name="Mccarthy M."/>
            <person name="Mcdonough S."/>
            <person name="Mcghee T."/>
            <person name="Meldrim J."/>
            <person name="Meneus L."/>
            <person name="Mesirov J."/>
            <person name="Mihalev A."/>
            <person name="Mihova T."/>
            <person name="Mikkelsen T."/>
            <person name="Mlenga V."/>
            <person name="Moru K."/>
            <person name="Mozes J."/>
            <person name="Mulrain L."/>
            <person name="Munson G."/>
            <person name="Naylor J."/>
            <person name="Newes C."/>
            <person name="Nguyen C."/>
            <person name="Nguyen N."/>
            <person name="Nguyen T."/>
            <person name="Nicol R."/>
            <person name="Nielsen C."/>
            <person name="Nizzari M."/>
            <person name="Norbu C."/>
            <person name="Norbu N."/>
            <person name="O'donnell P."/>
            <person name="Okoawo O."/>
            <person name="O'leary S."/>
            <person name="Omotosho B."/>
            <person name="O'neill K."/>
            <person name="Osman S."/>
            <person name="Parker S."/>
            <person name="Perrin D."/>
            <person name="Phunkhang P."/>
            <person name="Piqani B."/>
            <person name="Purcell S."/>
            <person name="Rachupka T."/>
            <person name="Ramasamy U."/>
            <person name="Rameau R."/>
            <person name="Ray V."/>
            <person name="Raymond C."/>
            <person name="Retta R."/>
            <person name="Richardson S."/>
            <person name="Rise C."/>
            <person name="Rodriguez J."/>
            <person name="Rogers J."/>
            <person name="Rogov P."/>
            <person name="Rutman M."/>
            <person name="Schupbach R."/>
            <person name="Seaman C."/>
            <person name="Settipalli S."/>
            <person name="Sharpe T."/>
            <person name="Sheridan J."/>
            <person name="Sherpa N."/>
            <person name="Shi J."/>
            <person name="Smirnov S."/>
            <person name="Smith C."/>
            <person name="Sougnez C."/>
            <person name="Spencer B."/>
            <person name="Stalker J."/>
            <person name="Stange-thomann N."/>
            <person name="Stavropoulos S."/>
            <person name="Stetson K."/>
            <person name="Stone C."/>
            <person name="Stone S."/>
            <person name="Stubbs M."/>
            <person name="Talamas J."/>
            <person name="Tchuinga P."/>
            <person name="Tenzing P."/>
            <person name="Tesfaye S."/>
            <person name="Theodore J."/>
            <person name="Thoulutsang Y."/>
            <person name="Topham K."/>
            <person name="Towey S."/>
            <person name="Tsamla T."/>
            <person name="Tsomo N."/>
            <person name="Vallee D."/>
            <person name="Vassiliev H."/>
            <person name="Venkataraman V."/>
            <person name="Vinson J."/>
            <person name="Vo A."/>
            <person name="Wade C."/>
            <person name="Wang S."/>
            <person name="Wangchuk T."/>
            <person name="Wangdi T."/>
            <person name="Whittaker C."/>
            <person name="Wilkinson J."/>
            <person name="Wu Y."/>
            <person name="Wyman D."/>
            <person name="Yadav S."/>
            <person name="Yang S."/>
            <person name="Yang X."/>
            <person name="Yeager S."/>
            <person name="Yee E."/>
            <person name="Young G."/>
            <person name="Zainoun J."/>
            <person name="Zembeck L."/>
            <person name="Zimmer A."/>
            <person name="Zody M."/>
            <person name="Lander E."/>
        </authorList>
    </citation>
    <scope>NUCLEOTIDE SEQUENCE [LARGE SCALE GENOMIC DNA]</scope>
</reference>
<keyword evidence="2" id="KW-1185">Reference proteome</keyword>
<sequence length="84" mass="9887">MKSVVTQMRQNRQMRLMMTTCHLQLPHLSGMQEEEGLRLQRWQFLEELVKDLEMETTNKIAQKQDGNFIHSARTSKSTHGVVIF</sequence>
<accession>H2YEG6</accession>
<protein>
    <submittedName>
        <fullName evidence="1">Uncharacterized protein</fullName>
    </submittedName>
</protein>
<evidence type="ECO:0000313" key="1">
    <source>
        <dbReference type="Ensembl" id="ENSCSAVP00000003714.1"/>
    </source>
</evidence>
<dbReference type="AlphaFoldDB" id="H2YEG6"/>
<dbReference type="Proteomes" id="UP000007875">
    <property type="component" value="Unassembled WGS sequence"/>
</dbReference>
<proteinExistence type="predicted"/>
<evidence type="ECO:0000313" key="2">
    <source>
        <dbReference type="Proteomes" id="UP000007875"/>
    </source>
</evidence>
<reference evidence="1" key="3">
    <citation type="submission" date="2025-09" db="UniProtKB">
        <authorList>
            <consortium name="Ensembl"/>
        </authorList>
    </citation>
    <scope>IDENTIFICATION</scope>
</reference>
<name>H2YEG6_CIOSA</name>
<reference evidence="1" key="2">
    <citation type="submission" date="2025-08" db="UniProtKB">
        <authorList>
            <consortium name="Ensembl"/>
        </authorList>
    </citation>
    <scope>IDENTIFICATION</scope>
</reference>